<dbReference type="EMBL" id="JAROKS010000023">
    <property type="protein sequence ID" value="KAK1788417.1"/>
    <property type="molecule type" value="Genomic_DNA"/>
</dbReference>
<keyword evidence="3" id="KW-1185">Reference proteome</keyword>
<comment type="caution">
    <text evidence="2">The sequence shown here is derived from an EMBL/GenBank/DDBJ whole genome shotgun (WGS) entry which is preliminary data.</text>
</comment>
<accession>A0AAD9DQR8</accession>
<gene>
    <name evidence="2" type="ORF">P4O66_016849</name>
</gene>
<proteinExistence type="predicted"/>
<evidence type="ECO:0000313" key="3">
    <source>
        <dbReference type="Proteomes" id="UP001239994"/>
    </source>
</evidence>
<protein>
    <submittedName>
        <fullName evidence="2">Uncharacterized protein</fullName>
    </submittedName>
</protein>
<dbReference type="AlphaFoldDB" id="A0AAD9DQR8"/>
<feature type="region of interest" description="Disordered" evidence="1">
    <location>
        <begin position="131"/>
        <end position="173"/>
    </location>
</feature>
<dbReference type="Proteomes" id="UP001239994">
    <property type="component" value="Unassembled WGS sequence"/>
</dbReference>
<sequence length="290" mass="31150">EEAAGWRIWSRVRLCGVLQTQPDSEDRHTEMDSAGSYDPYMDFYKGYADYGDNGECSDVSLWSDLGFDYGEEPPMEVEEVLCGDSPNVSDVESADYESDEPPALKIPPKALPRRCRSGASKLSRVAQSEVTAFEEESPFTRPYSPRTRAPVPKPRRGKEEATPVPAPETGRATGAPPVTLCSFVSVPVTGSVPITLSVPVALSPFVSVPVPVSVSVPVSVIVLIPVHPPHCPARAGPCRVAWSPGLVIGRWGGGGLCHGTAPPPERLLVCLDCMQASSALRLFFCKAMVL</sequence>
<feature type="region of interest" description="Disordered" evidence="1">
    <location>
        <begin position="85"/>
        <end position="111"/>
    </location>
</feature>
<reference evidence="2" key="1">
    <citation type="submission" date="2023-03" db="EMBL/GenBank/DDBJ databases">
        <title>Electrophorus voltai genome.</title>
        <authorList>
            <person name="Bian C."/>
        </authorList>
    </citation>
    <scope>NUCLEOTIDE SEQUENCE</scope>
    <source>
        <strain evidence="2">CB-2022</strain>
        <tissue evidence="2">Muscle</tissue>
    </source>
</reference>
<evidence type="ECO:0000313" key="2">
    <source>
        <dbReference type="EMBL" id="KAK1788417.1"/>
    </source>
</evidence>
<organism evidence="2 3">
    <name type="scientific">Electrophorus voltai</name>
    <dbReference type="NCBI Taxonomy" id="2609070"/>
    <lineage>
        <taxon>Eukaryota</taxon>
        <taxon>Metazoa</taxon>
        <taxon>Chordata</taxon>
        <taxon>Craniata</taxon>
        <taxon>Vertebrata</taxon>
        <taxon>Euteleostomi</taxon>
        <taxon>Actinopterygii</taxon>
        <taxon>Neopterygii</taxon>
        <taxon>Teleostei</taxon>
        <taxon>Ostariophysi</taxon>
        <taxon>Gymnotiformes</taxon>
        <taxon>Gymnotoidei</taxon>
        <taxon>Gymnotidae</taxon>
        <taxon>Electrophorus</taxon>
    </lineage>
</organism>
<feature type="non-terminal residue" evidence="2">
    <location>
        <position position="290"/>
    </location>
</feature>
<name>A0AAD9DQR8_9TELE</name>
<evidence type="ECO:0000256" key="1">
    <source>
        <dbReference type="SAM" id="MobiDB-lite"/>
    </source>
</evidence>